<feature type="chain" id="PRO_5035876849" evidence="11">
    <location>
        <begin position="19"/>
        <end position="757"/>
    </location>
</feature>
<evidence type="ECO:0000256" key="2">
    <source>
        <dbReference type="ARBA" id="ARBA00022692"/>
    </source>
</evidence>
<evidence type="ECO:0000256" key="5">
    <source>
        <dbReference type="ARBA" id="ARBA00023157"/>
    </source>
</evidence>
<dbReference type="InterPro" id="IPR006586">
    <property type="entry name" value="ADAM_Cys-rich"/>
</dbReference>
<keyword evidence="5 7" id="KW-1015">Disulfide bond</keyword>
<reference evidence="15" key="1">
    <citation type="thesis" date="2020" institute="ProQuest LLC" country="789 East Eisenhower Parkway, Ann Arbor, MI, USA">
        <title>Comparative Genomics and Chromosome Evolution.</title>
        <authorList>
            <person name="Mudd A.B."/>
        </authorList>
    </citation>
    <scope>NUCLEOTIDE SEQUENCE</scope>
    <source>
        <strain evidence="15">Female2</strain>
        <tissue evidence="15">Blood</tissue>
    </source>
</reference>
<evidence type="ECO:0000256" key="6">
    <source>
        <dbReference type="PROSITE-ProRule" id="PRU00068"/>
    </source>
</evidence>
<dbReference type="GO" id="GO:0006508">
    <property type="term" value="P:proteolysis"/>
    <property type="evidence" value="ECO:0007669"/>
    <property type="project" value="InterPro"/>
</dbReference>
<dbReference type="GO" id="GO:0046872">
    <property type="term" value="F:metal ion binding"/>
    <property type="evidence" value="ECO:0007669"/>
    <property type="project" value="UniProtKB-KW"/>
</dbReference>
<feature type="region of interest" description="Disordered" evidence="9">
    <location>
        <begin position="728"/>
        <end position="757"/>
    </location>
</feature>
<dbReference type="EMBL" id="JAACNH010000006">
    <property type="protein sequence ID" value="KAG8441048.1"/>
    <property type="molecule type" value="Genomic_DNA"/>
</dbReference>
<evidence type="ECO:0000256" key="8">
    <source>
        <dbReference type="PROSITE-ProRule" id="PRU00276"/>
    </source>
</evidence>
<dbReference type="AlphaFoldDB" id="A0A8T2JC04"/>
<dbReference type="PROSITE" id="PS01186">
    <property type="entry name" value="EGF_2"/>
    <property type="match status" value="1"/>
</dbReference>
<dbReference type="Pfam" id="PF00200">
    <property type="entry name" value="Disintegrin"/>
    <property type="match status" value="1"/>
</dbReference>
<dbReference type="GO" id="GO:0005886">
    <property type="term" value="C:plasma membrane"/>
    <property type="evidence" value="ECO:0007669"/>
    <property type="project" value="TreeGrafter"/>
</dbReference>
<dbReference type="PROSITE" id="PS50026">
    <property type="entry name" value="EGF_3"/>
    <property type="match status" value="1"/>
</dbReference>
<feature type="region of interest" description="Disordered" evidence="9">
    <location>
        <begin position="671"/>
        <end position="698"/>
    </location>
</feature>
<feature type="disulfide bond" evidence="8">
    <location>
        <begin position="304"/>
        <end position="384"/>
    </location>
</feature>
<keyword evidence="8" id="KW-0862">Zinc</keyword>
<dbReference type="FunFam" id="3.40.390.10:FF:000002">
    <property type="entry name" value="Disintegrin and metalloproteinase domain-containing protein 22"/>
    <property type="match status" value="1"/>
</dbReference>
<dbReference type="PROSITE" id="PS50214">
    <property type="entry name" value="DISINTEGRIN_2"/>
    <property type="match status" value="1"/>
</dbReference>
<feature type="binding site" evidence="8">
    <location>
        <position position="333"/>
    </location>
    <ligand>
        <name>Zn(2+)</name>
        <dbReference type="ChEBI" id="CHEBI:29105"/>
        <note>catalytic</note>
    </ligand>
</feature>
<feature type="disulfide bond" evidence="8">
    <location>
        <begin position="346"/>
        <end position="351"/>
    </location>
</feature>
<evidence type="ECO:0000313" key="16">
    <source>
        <dbReference type="Proteomes" id="UP000812440"/>
    </source>
</evidence>
<evidence type="ECO:0000259" key="12">
    <source>
        <dbReference type="PROSITE" id="PS50026"/>
    </source>
</evidence>
<keyword evidence="3 10" id="KW-1133">Transmembrane helix</keyword>
<feature type="domain" description="Disintegrin" evidence="13">
    <location>
        <begin position="397"/>
        <end position="481"/>
    </location>
</feature>
<dbReference type="SUPFAM" id="SSF57552">
    <property type="entry name" value="Blood coagulation inhibitor (disintegrin)"/>
    <property type="match status" value="1"/>
</dbReference>
<feature type="active site" evidence="8">
    <location>
        <position position="330"/>
    </location>
</feature>
<proteinExistence type="predicted"/>
<dbReference type="GO" id="GO:0004222">
    <property type="term" value="F:metalloendopeptidase activity"/>
    <property type="evidence" value="ECO:0007669"/>
    <property type="project" value="InterPro"/>
</dbReference>
<evidence type="ECO:0000256" key="9">
    <source>
        <dbReference type="SAM" id="MobiDB-lite"/>
    </source>
</evidence>
<feature type="disulfide bond" evidence="7">
    <location>
        <begin position="590"/>
        <end position="600"/>
    </location>
</feature>
<dbReference type="InterPro" id="IPR036436">
    <property type="entry name" value="Disintegrin_dom_sf"/>
</dbReference>
<dbReference type="FunFam" id="4.10.70.10:FF:000001">
    <property type="entry name" value="Disintegrin and metalloproteinase domain-containing protein 22"/>
    <property type="match status" value="1"/>
</dbReference>
<evidence type="ECO:0000256" key="11">
    <source>
        <dbReference type="SAM" id="SignalP"/>
    </source>
</evidence>
<comment type="subcellular location">
    <subcellularLocation>
        <location evidence="1">Membrane</location>
        <topology evidence="1">Single-pass membrane protein</topology>
    </subcellularLocation>
</comment>
<keyword evidence="11" id="KW-0732">Signal</keyword>
<dbReference type="CDD" id="cd04269">
    <property type="entry name" value="ZnMc_adamalysin_II_like"/>
    <property type="match status" value="1"/>
</dbReference>
<comment type="caution">
    <text evidence="7">Lacks conserved residue(s) required for the propagation of feature annotation.</text>
</comment>
<dbReference type="OrthoDB" id="5951731at2759"/>
<feature type="transmembrane region" description="Helical" evidence="10">
    <location>
        <begin position="626"/>
        <end position="645"/>
    </location>
</feature>
<feature type="disulfide bond" evidence="6">
    <location>
        <begin position="453"/>
        <end position="473"/>
    </location>
</feature>
<protein>
    <submittedName>
        <fullName evidence="15">Uncharacterized protein</fullName>
    </submittedName>
</protein>
<feature type="domain" description="Peptidase M12B" evidence="14">
    <location>
        <begin position="193"/>
        <end position="389"/>
    </location>
</feature>
<dbReference type="Proteomes" id="UP000812440">
    <property type="component" value="Chromosome 3"/>
</dbReference>
<gene>
    <name evidence="15" type="ORF">GDO86_006694</name>
</gene>
<accession>A0A8T2JC04</accession>
<evidence type="ECO:0000259" key="14">
    <source>
        <dbReference type="PROSITE" id="PS50215"/>
    </source>
</evidence>
<dbReference type="InterPro" id="IPR001590">
    <property type="entry name" value="Peptidase_M12B"/>
</dbReference>
<dbReference type="SMART" id="SM00050">
    <property type="entry name" value="DISIN"/>
    <property type="match status" value="1"/>
</dbReference>
<feature type="domain" description="EGF-like" evidence="12">
    <location>
        <begin position="586"/>
        <end position="618"/>
    </location>
</feature>
<comment type="caution">
    <text evidence="15">The sequence shown here is derived from an EMBL/GenBank/DDBJ whole genome shotgun (WGS) entry which is preliminary data.</text>
</comment>
<feature type="disulfide bond" evidence="7">
    <location>
        <begin position="608"/>
        <end position="617"/>
    </location>
</feature>
<feature type="signal peptide" evidence="11">
    <location>
        <begin position="1"/>
        <end position="18"/>
    </location>
</feature>
<dbReference type="InterPro" id="IPR034027">
    <property type="entry name" value="Reprolysin_adamalysin"/>
</dbReference>
<keyword evidence="2 10" id="KW-0812">Transmembrane</keyword>
<evidence type="ECO:0000256" key="7">
    <source>
        <dbReference type="PROSITE-ProRule" id="PRU00076"/>
    </source>
</evidence>
<evidence type="ECO:0000256" key="1">
    <source>
        <dbReference type="ARBA" id="ARBA00004167"/>
    </source>
</evidence>
<name>A0A8T2JC04_9PIPI</name>
<keyword evidence="4 10" id="KW-0472">Membrane</keyword>
<dbReference type="PANTHER" id="PTHR11905:SF257">
    <property type="entry name" value="ADAM METALLOPEPTIDASE DOMAIN 28, GENE 2 PRECURSOR"/>
    <property type="match status" value="1"/>
</dbReference>
<dbReference type="InterPro" id="IPR002870">
    <property type="entry name" value="Peptidase_M12B_N"/>
</dbReference>
<keyword evidence="7" id="KW-0245">EGF-like domain</keyword>
<dbReference type="InterPro" id="IPR000742">
    <property type="entry name" value="EGF"/>
</dbReference>
<sequence length="757" mass="84384">MLAPLLLLTLLLSCKIQAFDQIPPGQKYEVVFPRKLYFQHKRDTESKYPESVHYELKVEGEPMVLKLDKTEDLISDDYTETQYQPDGTPVAARTEIQDHCYYQGQVKDDRNSLISISTCKGLSGMIQTRGRRYLIEPLNKTDSEEHAVFPFQAQRENPLTCGVTNTTYTEGNFSDTSFSTSDEEKRDFLKSKKYIQLYMVADNSIFNKYKRSSEDVKERIFEIVNYVNLVYKEVNIFVALTGLEIWNNYDKFTVVSSANDNLVRFSNWRTRDLLPIKSHDNAQFITNMDFDGSTVGLAYVGTMCSDTHSTGVIQDHTDSSIALGATVAHEMGHNLGMNHDELHCTCPSGPCIMEPSLSFITPRQFSTCSHRNYQDFVLQKMPLCMKDLPQKTEIQTPPVCGNKFTEQGEECDCGSVQECTNKCCDAATCKLKPESQCAGGQCCTNCQKAGSMCRAIQHDCDLSEMCDGQSSECPSDRFRVNGFPCRNGDGSRLADSSCFNHNLRGYSNGYCQGANGVSIPCNQRDVKCGVLFCSDGNTYPVVGGYYVIGTCKSTQNPTFLVENGTKCGDNMVCYRSECRHVESTFGTSNCSSKCPKHAVCNHEKQCQCEEGWAPPNCDTHTQTNTIIIVVVISILVVAFFLFLIWRNRSLRRKPRTSQALVTGAVNPTFASSTPQIRVKSPHYPPNPPGQSQKPFSPYTPTAYPYAQPGYPVAPAAYPYAQPGNPVAFPRPGYAPPAAPTTKPQYPTVPPQASKPRF</sequence>
<dbReference type="PROSITE" id="PS50215">
    <property type="entry name" value="ADAM_MEPRO"/>
    <property type="match status" value="1"/>
</dbReference>
<organism evidence="15 16">
    <name type="scientific">Hymenochirus boettgeri</name>
    <name type="common">Congo dwarf clawed frog</name>
    <dbReference type="NCBI Taxonomy" id="247094"/>
    <lineage>
        <taxon>Eukaryota</taxon>
        <taxon>Metazoa</taxon>
        <taxon>Chordata</taxon>
        <taxon>Craniata</taxon>
        <taxon>Vertebrata</taxon>
        <taxon>Euteleostomi</taxon>
        <taxon>Amphibia</taxon>
        <taxon>Batrachia</taxon>
        <taxon>Anura</taxon>
        <taxon>Pipoidea</taxon>
        <taxon>Pipidae</taxon>
        <taxon>Pipinae</taxon>
        <taxon>Hymenochirus</taxon>
    </lineage>
</organism>
<dbReference type="Pfam" id="PF01562">
    <property type="entry name" value="Pep_M12B_propep"/>
    <property type="match status" value="1"/>
</dbReference>
<feature type="binding site" evidence="8">
    <location>
        <position position="339"/>
    </location>
    <ligand>
        <name>Zn(2+)</name>
        <dbReference type="ChEBI" id="CHEBI:29105"/>
        <note>catalytic</note>
    </ligand>
</feature>
<evidence type="ECO:0000256" key="10">
    <source>
        <dbReference type="SAM" id="Phobius"/>
    </source>
</evidence>
<evidence type="ECO:0000313" key="15">
    <source>
        <dbReference type="EMBL" id="KAG8441048.1"/>
    </source>
</evidence>
<feature type="binding site" evidence="8">
    <location>
        <position position="329"/>
    </location>
    <ligand>
        <name>Zn(2+)</name>
        <dbReference type="ChEBI" id="CHEBI:29105"/>
        <note>catalytic</note>
    </ligand>
</feature>
<keyword evidence="16" id="KW-1185">Reference proteome</keyword>
<dbReference type="Gene3D" id="3.40.390.10">
    <property type="entry name" value="Collagenase (Catalytic Domain)"/>
    <property type="match status" value="1"/>
</dbReference>
<dbReference type="SMART" id="SM00608">
    <property type="entry name" value="ACR"/>
    <property type="match status" value="1"/>
</dbReference>
<dbReference type="PANTHER" id="PTHR11905">
    <property type="entry name" value="ADAM A DISINTEGRIN AND METALLOPROTEASE DOMAIN"/>
    <property type="match status" value="1"/>
</dbReference>
<keyword evidence="8" id="KW-0479">Metal-binding</keyword>
<feature type="disulfide bond" evidence="8">
    <location>
        <begin position="344"/>
        <end position="368"/>
    </location>
</feature>
<evidence type="ECO:0000256" key="4">
    <source>
        <dbReference type="ARBA" id="ARBA00023136"/>
    </source>
</evidence>
<dbReference type="InterPro" id="IPR001762">
    <property type="entry name" value="Disintegrin_dom"/>
</dbReference>
<evidence type="ECO:0000259" key="13">
    <source>
        <dbReference type="PROSITE" id="PS50214"/>
    </source>
</evidence>
<dbReference type="Gene3D" id="4.10.70.10">
    <property type="entry name" value="Disintegrin domain"/>
    <property type="match status" value="1"/>
</dbReference>
<dbReference type="SUPFAM" id="SSF55486">
    <property type="entry name" value="Metalloproteases ('zincins'), catalytic domain"/>
    <property type="match status" value="1"/>
</dbReference>
<evidence type="ECO:0000256" key="3">
    <source>
        <dbReference type="ARBA" id="ARBA00022989"/>
    </source>
</evidence>
<dbReference type="Pfam" id="PF01421">
    <property type="entry name" value="Reprolysin"/>
    <property type="match status" value="1"/>
</dbReference>
<dbReference type="InterPro" id="IPR024079">
    <property type="entry name" value="MetalloPept_cat_dom_sf"/>
</dbReference>